<evidence type="ECO:0000313" key="4">
    <source>
        <dbReference type="EMBL" id="KAK5045643.1"/>
    </source>
</evidence>
<feature type="compositionally biased region" description="Polar residues" evidence="2">
    <location>
        <begin position="389"/>
        <end position="418"/>
    </location>
</feature>
<organism evidence="4 5">
    <name type="scientific">Exophiala bonariae</name>
    <dbReference type="NCBI Taxonomy" id="1690606"/>
    <lineage>
        <taxon>Eukaryota</taxon>
        <taxon>Fungi</taxon>
        <taxon>Dikarya</taxon>
        <taxon>Ascomycota</taxon>
        <taxon>Pezizomycotina</taxon>
        <taxon>Eurotiomycetes</taxon>
        <taxon>Chaetothyriomycetidae</taxon>
        <taxon>Chaetothyriales</taxon>
        <taxon>Herpotrichiellaceae</taxon>
        <taxon>Exophiala</taxon>
    </lineage>
</organism>
<evidence type="ECO:0000256" key="2">
    <source>
        <dbReference type="SAM" id="MobiDB-lite"/>
    </source>
</evidence>
<dbReference type="GO" id="GO:0030139">
    <property type="term" value="C:endocytic vesicle"/>
    <property type="evidence" value="ECO:0007669"/>
    <property type="project" value="TreeGrafter"/>
</dbReference>
<dbReference type="FunFam" id="1.20.1270.60:FF:000102">
    <property type="entry name" value="WGS project CABT00000000 data, contig 2.23"/>
    <property type="match status" value="1"/>
</dbReference>
<feature type="compositionally biased region" description="Low complexity" evidence="2">
    <location>
        <begin position="242"/>
        <end position="252"/>
    </location>
</feature>
<dbReference type="PROSITE" id="PS51072">
    <property type="entry name" value="MHD"/>
    <property type="match status" value="1"/>
</dbReference>
<dbReference type="RefSeq" id="XP_064701261.1">
    <property type="nucleotide sequence ID" value="XM_064852554.1"/>
</dbReference>
<dbReference type="SMART" id="SM00055">
    <property type="entry name" value="FCH"/>
    <property type="match status" value="1"/>
</dbReference>
<keyword evidence="1" id="KW-0254">Endocytosis</keyword>
<comment type="caution">
    <text evidence="4">The sequence shown here is derived from an EMBL/GenBank/DDBJ whole genome shotgun (WGS) entry which is preliminary data.</text>
</comment>
<protein>
    <recommendedName>
        <fullName evidence="3">MHD domain-containing protein</fullName>
    </recommendedName>
</protein>
<dbReference type="PANTHER" id="PTHR23065:SF54">
    <property type="entry name" value="SUPPRESSOR OF YEAST PROFILIN DELETION"/>
    <property type="match status" value="1"/>
</dbReference>
<dbReference type="AlphaFoldDB" id="A0AAV9MVJ2"/>
<dbReference type="InterPro" id="IPR028565">
    <property type="entry name" value="MHD"/>
</dbReference>
<accession>A0AAV9MVJ2</accession>
<sequence>MDSLRTEYPNFLASMPPEQAITILQDRVSLIAKINNDIADWLQERRKVEEAYVTGLRKLAKRPQQDGGAALGVFQTSWQRIVSGTENLAASHEVLANKLETDVEAPLRSFATRNRDSQALSSTQGNLAMLAKDIANAQRKAAKGGRRADGANSAVQDTTRQWDSQAPYVFEQLQSLDETRVNHLRDVLTQFQTHELDSVEKNRASAESILNALLSVETSDEINSFVAKATAQRDSLSRRRSSATPSTRPASSHLRPPPTPPPPRHAQADDRRSQRSISTAGQDRLAPLPDVTPQKEKTSKLGGLKRLGTVMGRRKSTAPPAPHQTSNEEKRKTRSFVPFRRGDSSRSFQDLEASGPDLTPSPSQDYHVPSPERRHEPPARMQSEDSVPMTLTNGTGPSQSTEASHLEAPSTQHVQPESQLPPPIQPTIQEPSAPATPAKDPIAQAQRDAAAAALVGDESSRNFQIRDQPIQEDESEAQMALSSIASQLRTQAQTSGINRVQGSMRGRRDVRNTMFIPNDALDSIPAIPQSGTPLTIPAASTSNENILASPIQRPPVAPALHEDHGVGSDTTSIYSSRSLGGPTNHADFHDPGLNVSVLETVHSWFTESGVSKAFVLGEIAFAYNTTGAGDAEHETIRLQHFELLDKVAANPIYLTQIKGGGTASAEEQAGTYTIATSPIRRPSPLVGLKYQLHLEDTALAQYSPVLVTPAWQIVEGQVSVIVLYNLNPLFGNEAINLKNVVISVNLDTSGEGTGKAVSAMMSPTSGASFKRRTSAVVWKLNDLTIKAEQERLLVRFVTQGGLAKKGTVELKFEIPGRTASAIGVEKISPPSDKEKEIDPFADDGGEGSSARGSADEKRWELLPARKKLVSGRYTAS</sequence>
<feature type="region of interest" description="Disordered" evidence="2">
    <location>
        <begin position="823"/>
        <end position="858"/>
    </location>
</feature>
<dbReference type="GeneID" id="89977173"/>
<feature type="region of interest" description="Disordered" evidence="2">
    <location>
        <begin position="141"/>
        <end position="160"/>
    </location>
</feature>
<dbReference type="Pfam" id="PF00611">
    <property type="entry name" value="FCH"/>
    <property type="match status" value="1"/>
</dbReference>
<dbReference type="CDD" id="cd07650">
    <property type="entry name" value="F-BAR_Syp1p_like"/>
    <property type="match status" value="1"/>
</dbReference>
<dbReference type="GO" id="GO:0032185">
    <property type="term" value="P:septin cytoskeleton organization"/>
    <property type="evidence" value="ECO:0007669"/>
    <property type="project" value="TreeGrafter"/>
</dbReference>
<dbReference type="InterPro" id="IPR018808">
    <property type="entry name" value="Muniscin_C"/>
</dbReference>
<reference evidence="4 5" key="1">
    <citation type="submission" date="2023-08" db="EMBL/GenBank/DDBJ databases">
        <title>Black Yeasts Isolated from many extreme environments.</title>
        <authorList>
            <person name="Coleine C."/>
            <person name="Stajich J.E."/>
            <person name="Selbmann L."/>
        </authorList>
    </citation>
    <scope>NUCLEOTIDE SEQUENCE [LARGE SCALE GENOMIC DNA]</scope>
    <source>
        <strain evidence="4 5">CCFEE 5792</strain>
    </source>
</reference>
<feature type="domain" description="MHD" evidence="3">
    <location>
        <begin position="590"/>
        <end position="858"/>
    </location>
</feature>
<proteinExistence type="predicted"/>
<dbReference type="EMBL" id="JAVRRD010000035">
    <property type="protein sequence ID" value="KAK5045643.1"/>
    <property type="molecule type" value="Genomic_DNA"/>
</dbReference>
<dbReference type="GO" id="GO:0005886">
    <property type="term" value="C:plasma membrane"/>
    <property type="evidence" value="ECO:0007669"/>
    <property type="project" value="TreeGrafter"/>
</dbReference>
<dbReference type="InterPro" id="IPR027267">
    <property type="entry name" value="AH/BAR_dom_sf"/>
</dbReference>
<dbReference type="GO" id="GO:0006897">
    <property type="term" value="P:endocytosis"/>
    <property type="evidence" value="ECO:0007669"/>
    <property type="project" value="UniProtKB-KW"/>
</dbReference>
<dbReference type="InterPro" id="IPR001060">
    <property type="entry name" value="FCH_dom"/>
</dbReference>
<dbReference type="Pfam" id="PF10291">
    <property type="entry name" value="muHD"/>
    <property type="match status" value="1"/>
</dbReference>
<evidence type="ECO:0000259" key="3">
    <source>
        <dbReference type="PROSITE" id="PS51072"/>
    </source>
</evidence>
<feature type="compositionally biased region" description="Pro residues" evidence="2">
    <location>
        <begin position="255"/>
        <end position="264"/>
    </location>
</feature>
<dbReference type="Gene3D" id="1.20.1270.60">
    <property type="entry name" value="Arfaptin homology (AH) domain/BAR domain"/>
    <property type="match status" value="1"/>
</dbReference>
<gene>
    <name evidence="4" type="ORF">LTR84_009012</name>
</gene>
<dbReference type="Proteomes" id="UP001358417">
    <property type="component" value="Unassembled WGS sequence"/>
</dbReference>
<keyword evidence="5" id="KW-1185">Reference proteome</keyword>
<evidence type="ECO:0000313" key="5">
    <source>
        <dbReference type="Proteomes" id="UP001358417"/>
    </source>
</evidence>
<dbReference type="GO" id="GO:0032153">
    <property type="term" value="C:cell division site"/>
    <property type="evidence" value="ECO:0007669"/>
    <property type="project" value="TreeGrafter"/>
</dbReference>
<feature type="region of interest" description="Disordered" evidence="2">
    <location>
        <begin position="228"/>
        <end position="448"/>
    </location>
</feature>
<dbReference type="SUPFAM" id="SSF103657">
    <property type="entry name" value="BAR/IMD domain-like"/>
    <property type="match status" value="1"/>
</dbReference>
<evidence type="ECO:0000256" key="1">
    <source>
        <dbReference type="ARBA" id="ARBA00022583"/>
    </source>
</evidence>
<dbReference type="PANTHER" id="PTHR23065">
    <property type="entry name" value="PROLINE-SERINE-THREONINE PHOSPHATASE INTERACTING PROTEIN 1"/>
    <property type="match status" value="1"/>
</dbReference>
<name>A0AAV9MVJ2_9EURO</name>